<protein>
    <submittedName>
        <fullName evidence="2">Uncharacterized protein</fullName>
    </submittedName>
</protein>
<feature type="chain" id="PRO_5026915756" evidence="1">
    <location>
        <begin position="30"/>
        <end position="79"/>
    </location>
</feature>
<comment type="caution">
    <text evidence="2">The sequence shown here is derived from an EMBL/GenBank/DDBJ whole genome shotgun (WGS) entry which is preliminary data.</text>
</comment>
<dbReference type="Proteomes" id="UP000441797">
    <property type="component" value="Unassembled WGS sequence"/>
</dbReference>
<dbReference type="RefSeq" id="WP_105221488.1">
    <property type="nucleotide sequence ID" value="NZ_CAWNSU010000096.1"/>
</dbReference>
<organism evidence="2 3">
    <name type="scientific">Gloeocapsopsis dulcis AAB1 = 1H9</name>
    <dbReference type="NCBI Taxonomy" id="1433147"/>
    <lineage>
        <taxon>Bacteria</taxon>
        <taxon>Bacillati</taxon>
        <taxon>Cyanobacteriota</taxon>
        <taxon>Cyanophyceae</taxon>
        <taxon>Oscillatoriophycideae</taxon>
        <taxon>Chroococcales</taxon>
        <taxon>Chroococcaceae</taxon>
        <taxon>Gloeocapsopsis</taxon>
        <taxon>Gloeocapsopsis dulcis</taxon>
    </lineage>
</organism>
<evidence type="ECO:0000313" key="3">
    <source>
        <dbReference type="Proteomes" id="UP000441797"/>
    </source>
</evidence>
<sequence length="79" mass="8199">MDRKTKRLLLLIVSCSAAGVILGGTASWAESKQCLKAANVTSECLTQDPVINTLQGISTGFIAGAGAAIGAAWQLRHED</sequence>
<dbReference type="OrthoDB" id="467016at2"/>
<feature type="signal peptide" evidence="1">
    <location>
        <begin position="1"/>
        <end position="29"/>
    </location>
</feature>
<keyword evidence="3" id="KW-1185">Reference proteome</keyword>
<gene>
    <name evidence="2" type="ORF">BWI75_10165</name>
</gene>
<evidence type="ECO:0000256" key="1">
    <source>
        <dbReference type="SAM" id="SignalP"/>
    </source>
</evidence>
<reference evidence="2 3" key="1">
    <citation type="journal article" date="2019" name="Front. Microbiol.">
        <title>Genomic Features for Desiccation Tolerance and Sugar Biosynthesis in the Extremophile Gloeocapsopsis sp. UTEX B3054.</title>
        <authorList>
            <person name="Urrejola C."/>
            <person name="Alcorta J."/>
            <person name="Salas L."/>
            <person name="Vasquez M."/>
            <person name="Polz M.F."/>
            <person name="Vicuna R."/>
            <person name="Diez B."/>
        </authorList>
    </citation>
    <scope>NUCLEOTIDE SEQUENCE [LARGE SCALE GENOMIC DNA]</scope>
    <source>
        <strain evidence="2 3">1H9</strain>
    </source>
</reference>
<accession>A0A6N8FVU0</accession>
<name>A0A6N8FVU0_9CHRO</name>
<dbReference type="AlphaFoldDB" id="A0A6N8FVU0"/>
<keyword evidence="1" id="KW-0732">Signal</keyword>
<dbReference type="EMBL" id="NAPY01000013">
    <property type="protein sequence ID" value="MUL36702.1"/>
    <property type="molecule type" value="Genomic_DNA"/>
</dbReference>
<proteinExistence type="predicted"/>
<evidence type="ECO:0000313" key="2">
    <source>
        <dbReference type="EMBL" id="MUL36702.1"/>
    </source>
</evidence>